<keyword evidence="2" id="KW-0378">Hydrolase</keyword>
<dbReference type="Proteomes" id="UP000230842">
    <property type="component" value="Unassembled WGS sequence"/>
</dbReference>
<sequence length="379" mass="39076">MHEAEISAVELLAELVAIDSVNPGLVPGAAGETRIVEHVRTRLDATGFATTVVDAPGVADRPSLLAVAPGPEDQPTIVFVGHLDTVGVDGMAHPFVPHVDGDRLSGRGAADMKGGVAAMVAAAEHLSSAGAAVRPVLALVSDEEHACLGSEAVIAALPTLGIRPDVCLIAEPTDLAPCRSLRGFAVVRVTFEGVAAHSSQAELGVNAVTHLGRLLHAVDARADAVRESGGDLVATVAAGGSSAFVVPDHAECLVEMRTRPELASAAALDEVRSLIAPGWRADAALLAHRDGWRMDPAGPAADLAGRLCDVLGTTPTFDAPYWMEAPLWQQVCPTLVCGPSGGGLHAVDEWVDLGQVRALTTALITVLSTTPTDWRPDAD</sequence>
<dbReference type="SUPFAM" id="SSF53187">
    <property type="entry name" value="Zn-dependent exopeptidases"/>
    <property type="match status" value="1"/>
</dbReference>
<name>A0A2M9BDV9_9ACTN</name>
<dbReference type="PANTHER" id="PTHR43808:SF25">
    <property type="entry name" value="PEPTIDASE M20 DIMERISATION DOMAIN-CONTAINING PROTEIN"/>
    <property type="match status" value="1"/>
</dbReference>
<dbReference type="RefSeq" id="WP_100414284.1">
    <property type="nucleotide sequence ID" value="NZ_PGEZ01000001.1"/>
</dbReference>
<dbReference type="OrthoDB" id="7055905at2"/>
<dbReference type="InterPro" id="IPR011650">
    <property type="entry name" value="Peptidase_M20_dimer"/>
</dbReference>
<comment type="caution">
    <text evidence="4">The sequence shown here is derived from an EMBL/GenBank/DDBJ whole genome shotgun (WGS) entry which is preliminary data.</text>
</comment>
<accession>A0A2M9BDV9</accession>
<evidence type="ECO:0000259" key="3">
    <source>
        <dbReference type="Pfam" id="PF07687"/>
    </source>
</evidence>
<evidence type="ECO:0000313" key="4">
    <source>
        <dbReference type="EMBL" id="PJJ56117.1"/>
    </source>
</evidence>
<keyword evidence="1" id="KW-0479">Metal-binding</keyword>
<dbReference type="InterPro" id="IPR002933">
    <property type="entry name" value="Peptidase_M20"/>
</dbReference>
<organism evidence="4 5">
    <name type="scientific">Mumia flava</name>
    <dbReference type="NCBI Taxonomy" id="1348852"/>
    <lineage>
        <taxon>Bacteria</taxon>
        <taxon>Bacillati</taxon>
        <taxon>Actinomycetota</taxon>
        <taxon>Actinomycetes</taxon>
        <taxon>Propionibacteriales</taxon>
        <taxon>Nocardioidaceae</taxon>
        <taxon>Mumia</taxon>
    </lineage>
</organism>
<dbReference type="EMBL" id="PGEZ01000001">
    <property type="protein sequence ID" value="PJJ56117.1"/>
    <property type="molecule type" value="Genomic_DNA"/>
</dbReference>
<dbReference type="Gene3D" id="3.30.70.360">
    <property type="match status" value="1"/>
</dbReference>
<dbReference type="Pfam" id="PF01546">
    <property type="entry name" value="Peptidase_M20"/>
    <property type="match status" value="1"/>
</dbReference>
<protein>
    <submittedName>
        <fullName evidence="4">Acetylornithine deacetylase</fullName>
    </submittedName>
</protein>
<evidence type="ECO:0000256" key="1">
    <source>
        <dbReference type="ARBA" id="ARBA00022723"/>
    </source>
</evidence>
<dbReference type="GO" id="GO:0046872">
    <property type="term" value="F:metal ion binding"/>
    <property type="evidence" value="ECO:0007669"/>
    <property type="project" value="UniProtKB-KW"/>
</dbReference>
<reference evidence="4 5" key="1">
    <citation type="submission" date="2017-11" db="EMBL/GenBank/DDBJ databases">
        <title>Genomic Encyclopedia of Archaeal and Bacterial Type Strains, Phase II (KMG-II): From Individual Species to Whole Genera.</title>
        <authorList>
            <person name="Goeker M."/>
        </authorList>
    </citation>
    <scope>NUCLEOTIDE SEQUENCE [LARGE SCALE GENOMIC DNA]</scope>
    <source>
        <strain evidence="4 5">DSM 27763</strain>
    </source>
</reference>
<proteinExistence type="predicted"/>
<feature type="domain" description="Peptidase M20 dimerisation" evidence="3">
    <location>
        <begin position="180"/>
        <end position="276"/>
    </location>
</feature>
<dbReference type="PANTHER" id="PTHR43808">
    <property type="entry name" value="ACETYLORNITHINE DEACETYLASE"/>
    <property type="match status" value="1"/>
</dbReference>
<dbReference type="SUPFAM" id="SSF55031">
    <property type="entry name" value="Bacterial exopeptidase dimerisation domain"/>
    <property type="match status" value="1"/>
</dbReference>
<dbReference type="AlphaFoldDB" id="A0A2M9BDV9"/>
<evidence type="ECO:0000313" key="5">
    <source>
        <dbReference type="Proteomes" id="UP000230842"/>
    </source>
</evidence>
<dbReference type="InterPro" id="IPR036264">
    <property type="entry name" value="Bact_exopeptidase_dim_dom"/>
</dbReference>
<dbReference type="Pfam" id="PF07687">
    <property type="entry name" value="M20_dimer"/>
    <property type="match status" value="1"/>
</dbReference>
<dbReference type="Gene3D" id="3.40.630.10">
    <property type="entry name" value="Zn peptidases"/>
    <property type="match status" value="1"/>
</dbReference>
<gene>
    <name evidence="4" type="ORF">CLV56_0321</name>
</gene>
<evidence type="ECO:0000256" key="2">
    <source>
        <dbReference type="ARBA" id="ARBA00022801"/>
    </source>
</evidence>
<dbReference type="GO" id="GO:0016787">
    <property type="term" value="F:hydrolase activity"/>
    <property type="evidence" value="ECO:0007669"/>
    <property type="project" value="UniProtKB-KW"/>
</dbReference>
<keyword evidence="5" id="KW-1185">Reference proteome</keyword>
<dbReference type="InterPro" id="IPR050072">
    <property type="entry name" value="Peptidase_M20A"/>
</dbReference>